<dbReference type="Proteomes" id="UP000177583">
    <property type="component" value="Unassembled WGS sequence"/>
</dbReference>
<reference evidence="2 3" key="1">
    <citation type="journal article" date="2016" name="Nat. Commun.">
        <title>Thousands of microbial genomes shed light on interconnected biogeochemical processes in an aquifer system.</title>
        <authorList>
            <person name="Anantharaman K."/>
            <person name="Brown C.T."/>
            <person name="Hug L.A."/>
            <person name="Sharon I."/>
            <person name="Castelle C.J."/>
            <person name="Probst A.J."/>
            <person name="Thomas B.C."/>
            <person name="Singh A."/>
            <person name="Wilkins M.J."/>
            <person name="Karaoz U."/>
            <person name="Brodie E.L."/>
            <person name="Williams K.H."/>
            <person name="Hubbard S.S."/>
            <person name="Banfield J.F."/>
        </authorList>
    </citation>
    <scope>NUCLEOTIDE SEQUENCE [LARGE SCALE GENOMIC DNA]</scope>
</reference>
<evidence type="ECO:0000313" key="3">
    <source>
        <dbReference type="Proteomes" id="UP000177583"/>
    </source>
</evidence>
<evidence type="ECO:0000313" key="2">
    <source>
        <dbReference type="EMBL" id="OGH04091.1"/>
    </source>
</evidence>
<accession>A0A1F6H184</accession>
<dbReference type="SUPFAM" id="SSF103473">
    <property type="entry name" value="MFS general substrate transporter"/>
    <property type="match status" value="1"/>
</dbReference>
<proteinExistence type="predicted"/>
<feature type="transmembrane region" description="Helical" evidence="1">
    <location>
        <begin position="56"/>
        <end position="79"/>
    </location>
</feature>
<dbReference type="EMBL" id="MFNF01000007">
    <property type="protein sequence ID" value="OGH04091.1"/>
    <property type="molecule type" value="Genomic_DNA"/>
</dbReference>
<sequence length="129" mass="14268">MKPLPFTNLPKALADFKRKIGQKTRGVLFPLPDPHRQKSAQVERASRVGRRINRAFLWLGVVFYAFCAFCSFALGAFFFYSYAADLGLGAIFAHPGASLTFFAFSFGGGCLGLWIAFYLSKKLKTGGNQ</sequence>
<feature type="transmembrane region" description="Helical" evidence="1">
    <location>
        <begin position="99"/>
        <end position="119"/>
    </location>
</feature>
<name>A0A1F6H184_9PROT</name>
<keyword evidence="1" id="KW-0472">Membrane</keyword>
<dbReference type="AlphaFoldDB" id="A0A1F6H184"/>
<organism evidence="2 3">
    <name type="scientific">Candidatus Lambdaproteobacteria bacterium RIFOXYD2_FULL_56_26</name>
    <dbReference type="NCBI Taxonomy" id="1817773"/>
    <lineage>
        <taxon>Bacteria</taxon>
        <taxon>Pseudomonadati</taxon>
        <taxon>Pseudomonadota</taxon>
        <taxon>Candidatus Lambdaproteobacteria</taxon>
    </lineage>
</organism>
<keyword evidence="1" id="KW-1133">Transmembrane helix</keyword>
<protein>
    <submittedName>
        <fullName evidence="2">Uncharacterized protein</fullName>
    </submittedName>
</protein>
<dbReference type="InterPro" id="IPR036259">
    <property type="entry name" value="MFS_trans_sf"/>
</dbReference>
<keyword evidence="1" id="KW-0812">Transmembrane</keyword>
<gene>
    <name evidence="2" type="ORF">A2557_14125</name>
</gene>
<comment type="caution">
    <text evidence="2">The sequence shown here is derived from an EMBL/GenBank/DDBJ whole genome shotgun (WGS) entry which is preliminary data.</text>
</comment>
<evidence type="ECO:0000256" key="1">
    <source>
        <dbReference type="SAM" id="Phobius"/>
    </source>
</evidence>